<gene>
    <name evidence="1" type="ORF">LVIROSA_LOCUS34707</name>
</gene>
<keyword evidence="2" id="KW-1185">Reference proteome</keyword>
<proteinExistence type="predicted"/>
<name>A0AAU9PFR1_9ASTR</name>
<dbReference type="AlphaFoldDB" id="A0AAU9PFR1"/>
<protein>
    <submittedName>
        <fullName evidence="1">Uncharacterized protein</fullName>
    </submittedName>
</protein>
<dbReference type="EMBL" id="CAKMRJ010005634">
    <property type="protein sequence ID" value="CAH1449213.1"/>
    <property type="molecule type" value="Genomic_DNA"/>
</dbReference>
<evidence type="ECO:0000313" key="2">
    <source>
        <dbReference type="Proteomes" id="UP001157418"/>
    </source>
</evidence>
<reference evidence="1 2" key="1">
    <citation type="submission" date="2022-01" db="EMBL/GenBank/DDBJ databases">
        <authorList>
            <person name="Xiong W."/>
            <person name="Schranz E."/>
        </authorList>
    </citation>
    <scope>NUCLEOTIDE SEQUENCE [LARGE SCALE GENOMIC DNA]</scope>
</reference>
<sequence length="101" mass="11598">MVKVDGTAEEEEVGTVDMVVQCRISDDRGETCDVNHRRKEQQTVLEPVLNNRPQKNKIDPKGNEKEKNCGFIQIGFDQTFKNYKSQCPLFFLSRALPSHNE</sequence>
<comment type="caution">
    <text evidence="1">The sequence shown here is derived from an EMBL/GenBank/DDBJ whole genome shotgun (WGS) entry which is preliminary data.</text>
</comment>
<evidence type="ECO:0000313" key="1">
    <source>
        <dbReference type="EMBL" id="CAH1449213.1"/>
    </source>
</evidence>
<dbReference type="Proteomes" id="UP001157418">
    <property type="component" value="Unassembled WGS sequence"/>
</dbReference>
<organism evidence="1 2">
    <name type="scientific">Lactuca virosa</name>
    <dbReference type="NCBI Taxonomy" id="75947"/>
    <lineage>
        <taxon>Eukaryota</taxon>
        <taxon>Viridiplantae</taxon>
        <taxon>Streptophyta</taxon>
        <taxon>Embryophyta</taxon>
        <taxon>Tracheophyta</taxon>
        <taxon>Spermatophyta</taxon>
        <taxon>Magnoliopsida</taxon>
        <taxon>eudicotyledons</taxon>
        <taxon>Gunneridae</taxon>
        <taxon>Pentapetalae</taxon>
        <taxon>asterids</taxon>
        <taxon>campanulids</taxon>
        <taxon>Asterales</taxon>
        <taxon>Asteraceae</taxon>
        <taxon>Cichorioideae</taxon>
        <taxon>Cichorieae</taxon>
        <taxon>Lactucinae</taxon>
        <taxon>Lactuca</taxon>
    </lineage>
</organism>
<accession>A0AAU9PFR1</accession>